<dbReference type="RefSeq" id="XP_013248333.1">
    <property type="nucleotide sequence ID" value="XM_013392879.1"/>
</dbReference>
<dbReference type="GeneID" id="25274583"/>
<evidence type="ECO:0000313" key="2">
    <source>
        <dbReference type="EMBL" id="CDI82160.1"/>
    </source>
</evidence>
<feature type="domain" description="Teneurin NHL" evidence="1">
    <location>
        <begin position="292"/>
        <end position="403"/>
    </location>
</feature>
<reference evidence="2" key="2">
    <citation type="submission" date="2013-10" db="EMBL/GenBank/DDBJ databases">
        <authorList>
            <person name="Aslett M."/>
        </authorList>
    </citation>
    <scope>NUCLEOTIDE SEQUENCE</scope>
    <source>
        <strain evidence="2">Houghton</strain>
    </source>
</reference>
<dbReference type="Proteomes" id="UP000018050">
    <property type="component" value="Unassembled WGS sequence"/>
</dbReference>
<dbReference type="InterPro" id="IPR015943">
    <property type="entry name" value="WD40/YVTN_repeat-like_dom_sf"/>
</dbReference>
<dbReference type="PANTHER" id="PTHR47197">
    <property type="entry name" value="PROTEIN NIRF"/>
    <property type="match status" value="1"/>
</dbReference>
<dbReference type="InterPro" id="IPR011042">
    <property type="entry name" value="6-blade_b-propeller_TolB-like"/>
</dbReference>
<proteinExistence type="predicted"/>
<dbReference type="VEuPathDB" id="ToxoDB:EAH_00065130"/>
<organism evidence="2 3">
    <name type="scientific">Eimeria acervulina</name>
    <name type="common">Coccidian parasite</name>
    <dbReference type="NCBI Taxonomy" id="5801"/>
    <lineage>
        <taxon>Eukaryota</taxon>
        <taxon>Sar</taxon>
        <taxon>Alveolata</taxon>
        <taxon>Apicomplexa</taxon>
        <taxon>Conoidasida</taxon>
        <taxon>Coccidia</taxon>
        <taxon>Eucoccidiorida</taxon>
        <taxon>Eimeriorina</taxon>
        <taxon>Eimeriidae</taxon>
        <taxon>Eimeria</taxon>
    </lineage>
</organism>
<dbReference type="Gene3D" id="2.130.10.10">
    <property type="entry name" value="YVTN repeat-like/Quinoprotein amine dehydrogenase"/>
    <property type="match status" value="1"/>
</dbReference>
<sequence length="405" mass="41854">MPSALFREKRVFTATKEAQRLLMSKRFAPKGSTAPKELPNPFLAVVAHTSRRKVQHRASYAHKGATSVESCQLCEGGQMCNTPGTGTQGGNAMTNCPAGYYCPEGAGAVTPTACSYGEYCPEKSTAPTPCPTGYYCANEALEWPTGRCRGGYVCKLRAATHSPETATSGTACTENSQGYPCPAGYYCQSGPLVDTFAGSGQQGTGGDGGPAKEAAFTSLKGIAVNLARGELVIADADMGRISIIHLSTGILTDVAIGLDKPEGLAVSNDGNTLYVSLSDAGRVVAIDLNDNSQTDIASSLSTPSGLCLSLDGETLYVAEASAGQISAIDIDKKTKTSAVGTGGTDECRPVQRSEIPAKAVQALCENGLMSAADIALNKPRAVALSPDGAIYVADTGNSRVRSIRA</sequence>
<reference evidence="2" key="1">
    <citation type="submission" date="2013-10" db="EMBL/GenBank/DDBJ databases">
        <title>Genomic analysis of the causative agents of coccidiosis in chickens.</title>
        <authorList>
            <person name="Reid A.J."/>
            <person name="Blake D."/>
            <person name="Billington K."/>
            <person name="Browne H."/>
            <person name="Dunn M."/>
            <person name="Hung S."/>
            <person name="Kawahara F."/>
            <person name="Miranda-Saavedra D."/>
            <person name="Mourier T."/>
            <person name="Nagra H."/>
            <person name="Otto T.D."/>
            <person name="Rawlings N."/>
            <person name="Sanchez A."/>
            <person name="Sanders M."/>
            <person name="Subramaniam C."/>
            <person name="Tay Y."/>
            <person name="Dear P."/>
            <person name="Doerig C."/>
            <person name="Gruber A."/>
            <person name="Parkinson J."/>
            <person name="Shirley M."/>
            <person name="Wan K.L."/>
            <person name="Berriman M."/>
            <person name="Tomley F."/>
            <person name="Pain A."/>
        </authorList>
    </citation>
    <scope>NUCLEOTIDE SEQUENCE</scope>
    <source>
        <strain evidence="2">Houghton</strain>
    </source>
</reference>
<protein>
    <submittedName>
        <fullName evidence="2">Cytadherence high molecular weight protein 2, related</fullName>
    </submittedName>
</protein>
<dbReference type="PANTHER" id="PTHR47197:SF3">
    <property type="entry name" value="DIHYDRO-HEME D1 DEHYDROGENASE"/>
    <property type="match status" value="1"/>
</dbReference>
<gene>
    <name evidence="2" type="ORF">EAH_00065130</name>
</gene>
<dbReference type="InterPro" id="IPR056822">
    <property type="entry name" value="TEN_NHL"/>
</dbReference>
<dbReference type="SUPFAM" id="SSF63825">
    <property type="entry name" value="YWTD domain"/>
    <property type="match status" value="1"/>
</dbReference>
<evidence type="ECO:0000313" key="3">
    <source>
        <dbReference type="Proteomes" id="UP000018050"/>
    </source>
</evidence>
<dbReference type="OrthoDB" id="439917at2759"/>
<name>U6GPP0_EIMAC</name>
<keyword evidence="3" id="KW-1185">Reference proteome</keyword>
<accession>U6GPP0</accession>
<dbReference type="InterPro" id="IPR051200">
    <property type="entry name" value="Host-pathogen_enzymatic-act"/>
</dbReference>
<dbReference type="Pfam" id="PF25021">
    <property type="entry name" value="TEN_NHL"/>
    <property type="match status" value="1"/>
</dbReference>
<dbReference type="Gene3D" id="2.120.10.30">
    <property type="entry name" value="TolB, C-terminal domain"/>
    <property type="match status" value="1"/>
</dbReference>
<evidence type="ECO:0000259" key="1">
    <source>
        <dbReference type="Pfam" id="PF25021"/>
    </source>
</evidence>
<dbReference type="AlphaFoldDB" id="U6GPP0"/>
<dbReference type="EMBL" id="HG672100">
    <property type="protein sequence ID" value="CDI82160.1"/>
    <property type="molecule type" value="Genomic_DNA"/>
</dbReference>